<dbReference type="PANTHER" id="PTHR13384">
    <property type="entry name" value="G PATCH DOMAIN-CONTAINING PROTEIN 1"/>
    <property type="match status" value="1"/>
</dbReference>
<accession>A0A067Q4Q4</accession>
<dbReference type="GO" id="GO:0006397">
    <property type="term" value="P:mRNA processing"/>
    <property type="evidence" value="ECO:0007669"/>
    <property type="project" value="InterPro"/>
</dbReference>
<dbReference type="GO" id="GO:0005634">
    <property type="term" value="C:nucleus"/>
    <property type="evidence" value="ECO:0007669"/>
    <property type="project" value="TreeGrafter"/>
</dbReference>
<dbReference type="Pfam" id="PF07713">
    <property type="entry name" value="DUF1604"/>
    <property type="match status" value="1"/>
</dbReference>
<feature type="domain" description="G-patch" evidence="2">
    <location>
        <begin position="166"/>
        <end position="186"/>
    </location>
</feature>
<dbReference type="EMBL" id="KL197712">
    <property type="protein sequence ID" value="KDQ61939.1"/>
    <property type="molecule type" value="Genomic_DNA"/>
</dbReference>
<feature type="region of interest" description="Disordered" evidence="1">
    <location>
        <begin position="676"/>
        <end position="723"/>
    </location>
</feature>
<feature type="region of interest" description="Disordered" evidence="1">
    <location>
        <begin position="86"/>
        <end position="106"/>
    </location>
</feature>
<gene>
    <name evidence="3" type="ORF">JAAARDRAFT_190648</name>
</gene>
<feature type="region of interest" description="Disordered" evidence="1">
    <location>
        <begin position="920"/>
        <end position="944"/>
    </location>
</feature>
<proteinExistence type="predicted"/>
<feature type="region of interest" description="Disordered" evidence="1">
    <location>
        <begin position="568"/>
        <end position="599"/>
    </location>
</feature>
<keyword evidence="4" id="KW-1185">Reference proteome</keyword>
<dbReference type="Pfam" id="PF01585">
    <property type="entry name" value="G-patch"/>
    <property type="match status" value="1"/>
</dbReference>
<dbReference type="OrthoDB" id="20507at2759"/>
<evidence type="ECO:0000256" key="1">
    <source>
        <dbReference type="SAM" id="MobiDB-lite"/>
    </source>
</evidence>
<evidence type="ECO:0000259" key="2">
    <source>
        <dbReference type="PROSITE" id="PS50174"/>
    </source>
</evidence>
<feature type="region of interest" description="Disordered" evidence="1">
    <location>
        <begin position="199"/>
        <end position="238"/>
    </location>
</feature>
<feature type="region of interest" description="Disordered" evidence="1">
    <location>
        <begin position="741"/>
        <end position="907"/>
    </location>
</feature>
<sequence>MHSSRLKRKLNDLGVDTSSNKANESFCLIGTPLPPLEKSRDTGEFVPLWKQDVRDEKGRRRLHGAFTGGFSAGYFNTVGSKEGWAPSTFVSSRSDRAKQKSARPEDFMDEEDLAELADSRKLVDENEEMDLLGGTQAEINRRAGGGEVEKDSMAFKLEEALLSTPTDSAGARILRKMGWRPGQGIGPRLTWRQRKLQDLRAATGPPPKSSSNELVDGDEEEDEEAKKHMFPPRDTPVLLAPRKENSHGLGYVPGMGLNESLGVKAGEGKGPRLSSGFGLGALNDAEDDDVDVYDVDSSHKRTRMAYDIIDRDDDEHVSVGSRQHGVKFAVSGRDRPPPQTSSTFRDGKPALRGFLVSETPISEDRWFPLPDIPKGWKPDPRRVWAKDKENREKVDLATKKPHEKMTHAQWKAGVTPDQRGTILGETPLPSAPKSIFEFISQKDRERLKNITTNLSHPSASTSSLPPPLPPAPTVTALDPQVAQLALRGFQPFTTDPVKQSRYTTFLRSSAEPDAPLPQLKALPNQSEHDFQKEIEDYKKAAFVFKPLSGAMAGRFTSSATVEFSTKATEGLHTPKFEPETKPSGGEEEEKKVEEEDVSPKAHAARMGLYGSMTRDVTSWYPHRLLCKRFGIKDPHPDGPVMTSTTSGGVPTANASAHHPSVNWTPEAAMADLAGFDPTATGSTTPHGTFLPPRAVSPSGGGSGRGRRDLSNVGLGEDESQGVDTLTYERPPMDIFKAIFASDEEGSDDDDDGKEEKETKDVTPVASTSTLTGPSKGDPVPVPVPAHLHSGPPITATYNPVPSSSTTKPVVPETIDLATFKPTFIPRSERTSKASKGKEKNKKDKKKSGKAALSFDVEEGSDSGMAIQPREKDKDKERSKKKRKEKKKGEEGDADDEGMWEEKPPPEVVKVFENVAAVESDTGRMVGDAHEAGPPRGRKRAIDFM</sequence>
<dbReference type="InterPro" id="IPR000467">
    <property type="entry name" value="G_patch_dom"/>
</dbReference>
<dbReference type="PROSITE" id="PS50174">
    <property type="entry name" value="G_PATCH"/>
    <property type="match status" value="1"/>
</dbReference>
<dbReference type="InParanoid" id="A0A067Q4Q4"/>
<protein>
    <recommendedName>
        <fullName evidence="2">G-patch domain-containing protein</fullName>
    </recommendedName>
</protein>
<dbReference type="InterPro" id="IPR011666">
    <property type="entry name" value="DUF1604"/>
</dbReference>
<reference evidence="4" key="1">
    <citation type="journal article" date="2014" name="Proc. Natl. Acad. Sci. U.S.A.">
        <title>Extensive sampling of basidiomycete genomes demonstrates inadequacy of the white-rot/brown-rot paradigm for wood decay fungi.</title>
        <authorList>
            <person name="Riley R."/>
            <person name="Salamov A.A."/>
            <person name="Brown D.W."/>
            <person name="Nagy L.G."/>
            <person name="Floudas D."/>
            <person name="Held B.W."/>
            <person name="Levasseur A."/>
            <person name="Lombard V."/>
            <person name="Morin E."/>
            <person name="Otillar R."/>
            <person name="Lindquist E.A."/>
            <person name="Sun H."/>
            <person name="LaButti K.M."/>
            <person name="Schmutz J."/>
            <person name="Jabbour D."/>
            <person name="Luo H."/>
            <person name="Baker S.E."/>
            <person name="Pisabarro A.G."/>
            <person name="Walton J.D."/>
            <person name="Blanchette R.A."/>
            <person name="Henrissat B."/>
            <person name="Martin F."/>
            <person name="Cullen D."/>
            <person name="Hibbett D.S."/>
            <person name="Grigoriev I.V."/>
        </authorList>
    </citation>
    <scope>NUCLEOTIDE SEQUENCE [LARGE SCALE GENOMIC DNA]</scope>
    <source>
        <strain evidence="4">MUCL 33604</strain>
    </source>
</reference>
<evidence type="ECO:0000313" key="4">
    <source>
        <dbReference type="Proteomes" id="UP000027265"/>
    </source>
</evidence>
<feature type="compositionally biased region" description="Basic and acidic residues" evidence="1">
    <location>
        <begin position="93"/>
        <end position="106"/>
    </location>
</feature>
<organism evidence="3 4">
    <name type="scientific">Jaapia argillacea MUCL 33604</name>
    <dbReference type="NCBI Taxonomy" id="933084"/>
    <lineage>
        <taxon>Eukaryota</taxon>
        <taxon>Fungi</taxon>
        <taxon>Dikarya</taxon>
        <taxon>Basidiomycota</taxon>
        <taxon>Agaricomycotina</taxon>
        <taxon>Agaricomycetes</taxon>
        <taxon>Agaricomycetidae</taxon>
        <taxon>Jaapiales</taxon>
        <taxon>Jaapiaceae</taxon>
        <taxon>Jaapia</taxon>
    </lineage>
</organism>
<feature type="compositionally biased region" description="Basic and acidic residues" evidence="1">
    <location>
        <begin position="868"/>
        <end position="877"/>
    </location>
</feature>
<dbReference type="GO" id="GO:0003723">
    <property type="term" value="F:RNA binding"/>
    <property type="evidence" value="ECO:0007669"/>
    <property type="project" value="TreeGrafter"/>
</dbReference>
<dbReference type="HOGENOM" id="CLU_008613_3_1_1"/>
<feature type="compositionally biased region" description="Acidic residues" evidence="1">
    <location>
        <begin position="741"/>
        <end position="752"/>
    </location>
</feature>
<dbReference type="Pfam" id="PF26093">
    <property type="entry name" value="HTH_TGH"/>
    <property type="match status" value="1"/>
</dbReference>
<feature type="compositionally biased region" description="Basic and acidic residues" evidence="1">
    <location>
        <begin position="588"/>
        <end position="599"/>
    </location>
</feature>
<name>A0A067Q4Q4_9AGAM</name>
<feature type="compositionally biased region" description="Polar residues" evidence="1">
    <location>
        <begin position="795"/>
        <end position="807"/>
    </location>
</feature>
<feature type="compositionally biased region" description="Basic and acidic residues" evidence="1">
    <location>
        <begin position="826"/>
        <end position="841"/>
    </location>
</feature>
<dbReference type="PANTHER" id="PTHR13384:SF19">
    <property type="entry name" value="G PATCH DOMAIN-CONTAINING PROTEIN 1"/>
    <property type="match status" value="1"/>
</dbReference>
<dbReference type="STRING" id="933084.A0A067Q4Q4"/>
<feature type="region of interest" description="Disordered" evidence="1">
    <location>
        <begin position="1"/>
        <end position="33"/>
    </location>
</feature>
<dbReference type="Proteomes" id="UP000027265">
    <property type="component" value="Unassembled WGS sequence"/>
</dbReference>
<evidence type="ECO:0000313" key="3">
    <source>
        <dbReference type="EMBL" id="KDQ61939.1"/>
    </source>
</evidence>
<dbReference type="AlphaFoldDB" id="A0A067Q4Q4"/>